<protein>
    <submittedName>
        <fullName evidence="1">Uncharacterized protein</fullName>
    </submittedName>
</protein>
<gene>
    <name evidence="1" type="ORF">DMA12_03625</name>
</gene>
<dbReference type="RefSeq" id="WP_020641010.1">
    <property type="nucleotide sequence ID" value="NZ_QHHU01000003.1"/>
</dbReference>
<dbReference type="InterPro" id="IPR025735">
    <property type="entry name" value="RHIM"/>
</dbReference>
<dbReference type="AlphaFoldDB" id="A0A428X2Q2"/>
<comment type="caution">
    <text evidence="1">The sequence shown here is derived from an EMBL/GenBank/DDBJ whole genome shotgun (WGS) entry which is preliminary data.</text>
</comment>
<evidence type="ECO:0000313" key="1">
    <source>
        <dbReference type="EMBL" id="RSM49527.1"/>
    </source>
</evidence>
<accession>A0A428X2Q2</accession>
<organism evidence="1 2">
    <name type="scientific">Amycolatopsis balhimycina DSM 5908</name>
    <dbReference type="NCBI Taxonomy" id="1081091"/>
    <lineage>
        <taxon>Bacteria</taxon>
        <taxon>Bacillati</taxon>
        <taxon>Actinomycetota</taxon>
        <taxon>Actinomycetes</taxon>
        <taxon>Pseudonocardiales</taxon>
        <taxon>Pseudonocardiaceae</taxon>
        <taxon>Amycolatopsis</taxon>
    </lineage>
</organism>
<evidence type="ECO:0000313" key="2">
    <source>
        <dbReference type="Proteomes" id="UP000286716"/>
    </source>
</evidence>
<dbReference type="Pfam" id="PF12721">
    <property type="entry name" value="RHIM"/>
    <property type="match status" value="1"/>
</dbReference>
<keyword evidence="2" id="KW-1185">Reference proteome</keyword>
<proteinExistence type="predicted"/>
<dbReference type="EMBL" id="QHHU01000003">
    <property type="protein sequence ID" value="RSM49527.1"/>
    <property type="molecule type" value="Genomic_DNA"/>
</dbReference>
<dbReference type="Proteomes" id="UP000286716">
    <property type="component" value="Unassembled WGS sequence"/>
</dbReference>
<reference evidence="1 2" key="1">
    <citation type="submission" date="2018-05" db="EMBL/GenBank/DDBJ databases">
        <title>Evolution of GPA BGCs.</title>
        <authorList>
            <person name="Waglechner N."/>
            <person name="Wright G.D."/>
        </authorList>
    </citation>
    <scope>NUCLEOTIDE SEQUENCE [LARGE SCALE GENOMIC DNA]</scope>
    <source>
        <strain evidence="1 2">DSM 5908</strain>
    </source>
</reference>
<sequence length="114" mass="11587">MAIEAVELVVTALAAGAAAGAKDTATAAVKDAYAGLKSGVRRLLDREELADDPGELAAELAAVNVGDDAEVLEAARAVLREADPDGTRAGKYNVTVTDSKGVQIGDGNTMNLTF</sequence>
<dbReference type="OrthoDB" id="3298878at2"/>
<name>A0A428X2Q2_AMYBA</name>